<protein>
    <submittedName>
        <fullName evidence="1">Uncharacterized protein</fullName>
    </submittedName>
</protein>
<name>A0A645EV51_9ZZZZ</name>
<dbReference type="AlphaFoldDB" id="A0A645EV51"/>
<reference evidence="1" key="1">
    <citation type="submission" date="2019-08" db="EMBL/GenBank/DDBJ databases">
        <authorList>
            <person name="Kucharzyk K."/>
            <person name="Murdoch R.W."/>
            <person name="Higgins S."/>
            <person name="Loffler F."/>
        </authorList>
    </citation>
    <scope>NUCLEOTIDE SEQUENCE</scope>
</reference>
<organism evidence="1">
    <name type="scientific">bioreactor metagenome</name>
    <dbReference type="NCBI Taxonomy" id="1076179"/>
    <lineage>
        <taxon>unclassified sequences</taxon>
        <taxon>metagenomes</taxon>
        <taxon>ecological metagenomes</taxon>
    </lineage>
</organism>
<evidence type="ECO:0000313" key="1">
    <source>
        <dbReference type="EMBL" id="MPN05918.1"/>
    </source>
</evidence>
<accession>A0A645EV51</accession>
<dbReference type="EMBL" id="VSSQ01051806">
    <property type="protein sequence ID" value="MPN05918.1"/>
    <property type="molecule type" value="Genomic_DNA"/>
</dbReference>
<proteinExistence type="predicted"/>
<comment type="caution">
    <text evidence="1">The sequence shown here is derived from an EMBL/GenBank/DDBJ whole genome shotgun (WGS) entry which is preliminary data.</text>
</comment>
<gene>
    <name evidence="1" type="ORF">SDC9_153172</name>
</gene>
<sequence>MPLKKRLVHRDALESLGPFSRLAVHNAVHQGKGIAVGQNLGDLVGIIVQSHGSALPFL</sequence>